<accession>A0A1E7RB25</accession>
<sequence>MMIIRYVQPEDRDGIYHLAEKAGYGMTSLKPDMDMLMARIQRSCHTVDGCLDKAEQGYLFVLEDVALQKVVGVCGIDVAVGLNEPWYNFHVGTQVHSSKNLNVYRAFPTLFLSNDNTNCSELCSLFLDPEYRKDANGKFLSKIRFLFIAAFRQYFEKTLIAEMRGYSDENGRSPFWDAVGHKFFNIDFAHADYLSGLGQKVFIAELMPRYPIYVDMLPIKAQQVIGKVHPKTLPAYRLLESEGLCYQGYVDIFDAGATLQADIENLRAIKDSQLVTVNICSDRLSAQEQSPYLVSNDQYAHYRAIISYHKPECGILTITPEQAEQLNVQQDDQVRVLTLNIKGK</sequence>
<dbReference type="OrthoDB" id="21121at2"/>
<dbReference type="NCBIfam" id="TIGR03244">
    <property type="entry name" value="arg_catab_AstA"/>
    <property type="match status" value="1"/>
</dbReference>
<reference evidence="5 6" key="1">
    <citation type="submission" date="2016-09" db="EMBL/GenBank/DDBJ databases">
        <authorList>
            <person name="Capua I."/>
            <person name="De Benedictis P."/>
            <person name="Joannis T."/>
            <person name="Lombin L.H."/>
            <person name="Cattoli G."/>
        </authorList>
    </citation>
    <scope>NUCLEOTIDE SEQUENCE [LARGE SCALE GENOMIC DNA]</scope>
    <source>
        <strain evidence="5 6">ANC 4671</strain>
    </source>
</reference>
<dbReference type="GO" id="GO:0006527">
    <property type="term" value="P:L-arginine catabolic process"/>
    <property type="evidence" value="ECO:0007669"/>
    <property type="project" value="UniProtKB-UniRule"/>
</dbReference>
<comment type="caution">
    <text evidence="5">The sequence shown here is derived from an EMBL/GenBank/DDBJ whole genome shotgun (WGS) entry which is preliminary data.</text>
</comment>
<dbReference type="PANTHER" id="PTHR30420">
    <property type="entry name" value="N-SUCCINYLARGININE DIHYDROLASE"/>
    <property type="match status" value="1"/>
</dbReference>
<dbReference type="Proteomes" id="UP000185895">
    <property type="component" value="Unassembled WGS sequence"/>
</dbReference>
<organism evidence="5 6">
    <name type="scientific">Acinetobacter qingfengensis</name>
    <dbReference type="NCBI Taxonomy" id="1262585"/>
    <lineage>
        <taxon>Bacteria</taxon>
        <taxon>Pseudomonadati</taxon>
        <taxon>Pseudomonadota</taxon>
        <taxon>Gammaproteobacteria</taxon>
        <taxon>Moraxellales</taxon>
        <taxon>Moraxellaceae</taxon>
        <taxon>Acinetobacter</taxon>
    </lineage>
</organism>
<keyword evidence="1" id="KW-0056">Arginine metabolism</keyword>
<dbReference type="RefSeq" id="WP_070069697.1">
    <property type="nucleotide sequence ID" value="NZ_MKKK01000019.1"/>
</dbReference>
<dbReference type="InterPro" id="IPR016181">
    <property type="entry name" value="Acyl_CoA_acyltransferase"/>
</dbReference>
<name>A0A1E7RB25_9GAMM</name>
<keyword evidence="2 5" id="KW-0808">Transferase</keyword>
<dbReference type="PANTHER" id="PTHR30420:SF1">
    <property type="entry name" value="ARGININE N-SUCCINYLTRANSFERASE"/>
    <property type="match status" value="1"/>
</dbReference>
<dbReference type="EC" id="2.3.1.109" evidence="4"/>
<dbReference type="NCBIfam" id="TIGR03243">
    <property type="entry name" value="arg_catab_AOST"/>
    <property type="match status" value="1"/>
</dbReference>
<proteinExistence type="predicted"/>
<dbReference type="InterPro" id="IPR017650">
    <property type="entry name" value="Arginine_N-succinylTrfase"/>
</dbReference>
<evidence type="ECO:0000313" key="6">
    <source>
        <dbReference type="Proteomes" id="UP000185895"/>
    </source>
</evidence>
<dbReference type="Gene3D" id="2.40.40.20">
    <property type="match status" value="1"/>
</dbReference>
<dbReference type="GO" id="GO:0008791">
    <property type="term" value="F:arginine N-succinyltransferase activity"/>
    <property type="evidence" value="ECO:0007669"/>
    <property type="project" value="UniProtKB-UniRule"/>
</dbReference>
<evidence type="ECO:0000256" key="4">
    <source>
        <dbReference type="NCBIfam" id="TIGR03244"/>
    </source>
</evidence>
<keyword evidence="6" id="KW-1185">Reference proteome</keyword>
<evidence type="ECO:0000313" key="5">
    <source>
        <dbReference type="EMBL" id="OEY96417.1"/>
    </source>
</evidence>
<evidence type="ECO:0000256" key="1">
    <source>
        <dbReference type="ARBA" id="ARBA00022503"/>
    </source>
</evidence>
<evidence type="ECO:0000256" key="3">
    <source>
        <dbReference type="ARBA" id="ARBA00023315"/>
    </source>
</evidence>
<dbReference type="EMBL" id="MKKK01000019">
    <property type="protein sequence ID" value="OEY96417.1"/>
    <property type="molecule type" value="Genomic_DNA"/>
</dbReference>
<dbReference type="Pfam" id="PF04958">
    <property type="entry name" value="AstA"/>
    <property type="match status" value="1"/>
</dbReference>
<dbReference type="AlphaFoldDB" id="A0A1E7RB25"/>
<evidence type="ECO:0000256" key="2">
    <source>
        <dbReference type="ARBA" id="ARBA00022679"/>
    </source>
</evidence>
<dbReference type="SUPFAM" id="SSF55729">
    <property type="entry name" value="Acyl-CoA N-acyltransferases (Nat)"/>
    <property type="match status" value="1"/>
</dbReference>
<keyword evidence="3" id="KW-0012">Acyltransferase</keyword>
<dbReference type="STRING" id="1262585.BJI46_12000"/>
<protein>
    <recommendedName>
        <fullName evidence="4">Arginine N-succinyltransferase</fullName>
        <ecNumber evidence="4">2.3.1.109</ecNumber>
    </recommendedName>
</protein>
<gene>
    <name evidence="5" type="ORF">BJI46_12000</name>
</gene>
<dbReference type="InterPro" id="IPR007041">
    <property type="entry name" value="Arg_succinylTrfase_AstA/AruG"/>
</dbReference>